<evidence type="ECO:0000256" key="3">
    <source>
        <dbReference type="ARBA" id="ARBA00022741"/>
    </source>
</evidence>
<comment type="similarity">
    <text evidence="1">Belongs to the ATP-dependent AMP-binding enzyme family.</text>
</comment>
<feature type="domain" description="Acetyl-coenzyme A synthetase N-terminal" evidence="8">
    <location>
        <begin position="49"/>
        <end position="106"/>
    </location>
</feature>
<dbReference type="STRING" id="1229665.N1RP86"/>
<accession>N1RP86</accession>
<evidence type="ECO:0000259" key="7">
    <source>
        <dbReference type="Pfam" id="PF13193"/>
    </source>
</evidence>
<dbReference type="InterPro" id="IPR000873">
    <property type="entry name" value="AMP-dep_synth/lig_dom"/>
</dbReference>
<protein>
    <submittedName>
        <fullName evidence="9">Acetoacetyl-CoA synthetase</fullName>
    </submittedName>
</protein>
<dbReference type="GO" id="GO:0030729">
    <property type="term" value="F:acetoacetate-CoA ligase activity"/>
    <property type="evidence" value="ECO:0007669"/>
    <property type="project" value="InterPro"/>
</dbReference>
<evidence type="ECO:0000256" key="2">
    <source>
        <dbReference type="ARBA" id="ARBA00022598"/>
    </source>
</evidence>
<feature type="domain" description="AMP-binding enzyme C-terminal" evidence="7">
    <location>
        <begin position="931"/>
        <end position="1001"/>
    </location>
</feature>
<feature type="domain" description="AMP-dependent synthetase/ligase" evidence="6">
    <location>
        <begin position="118"/>
        <end position="504"/>
    </location>
</feature>
<dbReference type="PANTHER" id="PTHR42921">
    <property type="entry name" value="ACETOACETYL-COA SYNTHETASE"/>
    <property type="match status" value="1"/>
</dbReference>
<evidence type="ECO:0000259" key="6">
    <source>
        <dbReference type="Pfam" id="PF00501"/>
    </source>
</evidence>
<reference evidence="10" key="2">
    <citation type="journal article" date="2014" name="PLoS ONE">
        <title>Genome and Transcriptome Analysis of the Fungal Pathogen Fusarium oxysporum f. sp. cubense Causing Banana Vascular Wilt Disease.</title>
        <authorList>
            <person name="Guo L."/>
            <person name="Han L."/>
            <person name="Yang L."/>
            <person name="Zeng H."/>
            <person name="Fan D."/>
            <person name="Zhu Y."/>
            <person name="Feng Y."/>
            <person name="Wang G."/>
            <person name="Peng C."/>
            <person name="Jiang X."/>
            <person name="Zhou D."/>
            <person name="Ni P."/>
            <person name="Liang C."/>
            <person name="Liu L."/>
            <person name="Wang J."/>
            <person name="Mao C."/>
            <person name="Fang X."/>
            <person name="Peng M."/>
            <person name="Huang J."/>
        </authorList>
    </citation>
    <scope>NUCLEOTIDE SEQUENCE [LARGE SCALE GENOMIC DNA]</scope>
    <source>
        <strain evidence="10">race 4</strain>
    </source>
</reference>
<dbReference type="InterPro" id="IPR025110">
    <property type="entry name" value="AMP-bd_C"/>
</dbReference>
<evidence type="ECO:0000259" key="8">
    <source>
        <dbReference type="Pfam" id="PF16177"/>
    </source>
</evidence>
<reference evidence="10" key="1">
    <citation type="submission" date="2012-09" db="EMBL/GenBank/DDBJ databases">
        <title>Genome sequencing and comparative transcriptomics of race 1 and race 4 of banana pathogen: Fusarium oxysporum f. sp. cubense.</title>
        <authorList>
            <person name="Fang X."/>
            <person name="Huang J."/>
        </authorList>
    </citation>
    <scope>NUCLEOTIDE SEQUENCE [LARGE SCALE GENOMIC DNA]</scope>
    <source>
        <strain evidence="10">race 4</strain>
    </source>
</reference>
<dbReference type="PANTHER" id="PTHR42921:SF1">
    <property type="entry name" value="ACETOACETYL-COA SYNTHETASE"/>
    <property type="match status" value="1"/>
</dbReference>
<dbReference type="GO" id="GO:0005524">
    <property type="term" value="F:ATP binding"/>
    <property type="evidence" value="ECO:0007669"/>
    <property type="project" value="UniProtKB-KW"/>
</dbReference>
<evidence type="ECO:0000256" key="1">
    <source>
        <dbReference type="ARBA" id="ARBA00006432"/>
    </source>
</evidence>
<dbReference type="PROSITE" id="PS00455">
    <property type="entry name" value="AMP_BINDING"/>
    <property type="match status" value="1"/>
</dbReference>
<dbReference type="AlphaFoldDB" id="N1RP86"/>
<dbReference type="Pfam" id="PF00501">
    <property type="entry name" value="AMP-binding"/>
    <property type="match status" value="2"/>
</dbReference>
<evidence type="ECO:0000256" key="4">
    <source>
        <dbReference type="ARBA" id="ARBA00022840"/>
    </source>
</evidence>
<dbReference type="EMBL" id="KB726989">
    <property type="protein sequence ID" value="EMT65907.1"/>
    <property type="molecule type" value="Genomic_DNA"/>
</dbReference>
<proteinExistence type="inferred from homology"/>
<evidence type="ECO:0000313" key="10">
    <source>
        <dbReference type="Proteomes" id="UP000016929"/>
    </source>
</evidence>
<sequence length="1038" mass="112584">MSIDKLAPSAAAPPSDDNVLWRHSDPKSTHMWKFLEHVNKKHGLSLDGYPALYKWSIDEVAQFWEEVWHFAGVTASKPFEEVLPKNAPMYPRPDFFSGSRLNFAENLLFPATSPLPEPTAPAVITVTELPNSTVTTSWAELREAVRRCSNALRAAGLKPNDVVAGFVSNHVEALVAMLAAASVGAIWTGISPDNGVSAVLDRLNQIAPKVLFADNGTVYNGKEWSSVTKTTEIVAALKDKGLERVVVINNISSGGLGLEELEKHGVLAVDYAKMLESASEDPLKFEQLPPAHPLYVLYSSGTTGLPKAIVHTALGTLLQHKKEHLLHCSLDSSSRMLYYTTTSWMMWHWSIGALAVGSTIIVYSGSPFRPHGHLSLPRLLSDLKVTHFGTSAAYLTALEANNVYPVRDESIDLSNLKAIYSTASPLPPSTFKFIYEAFPKHINLGSITGGTDIISLFGAPCPLLPVRVGEIQCAGLGMAIRAVDSVTGEPIKADEPGDLVCIKPFLCQPLTFFGPSGEAKYQSAYFERFENICGVEGAVWHHGDFVKIPDPATGSLVMLGRSDGVLKPSGVRFGSAEIYNILTRFFASEVEDAVCIGRRRETDSDETVCLFVVMVPGHEFSDDLRLRIKSKIKSELSPRHVPGVVEECGGGVPKTGNGKKIEVAVKQILSVSSDLELKSVHFASSEPLWHWSIGALAVGSTIIVYSGSPFRPHGHLSLPRLLSDLKVTHFGTSAAYLTALEANNVYPVRDESIDLSNLKAIYSTASPLPPSTFKFIYEAFPKHINLGSITGGTDIISLFGAPCPLLPVRVGEIQCAGLGMAIRAVDSVTGEPIKADEPGDLVCIKPFLCQPLTFFGPSGEAKYQSAYFERFENICGVEGAVWHHGDFVKIPDPATGSLVMLGRSDGVLKPSGVRFGSAEIYNILTRFFASEVEDAVCIGRRRETDSDETVCLFVVMVPGHEFSDDLRLRIKSKIKSELSPRHVPGVVEECGGGVPKTGNGKKIEVAVKQILSGMNVKTNASVANPEALDWFKKWAETH</sequence>
<dbReference type="InterPro" id="IPR020845">
    <property type="entry name" value="AMP-binding_CS"/>
</dbReference>
<keyword evidence="10" id="KW-1185">Reference proteome</keyword>
<dbReference type="Gene3D" id="3.40.50.12780">
    <property type="entry name" value="N-terminal domain of ligase-like"/>
    <property type="match status" value="2"/>
</dbReference>
<dbReference type="InterPro" id="IPR045851">
    <property type="entry name" value="AMP-bd_C_sf"/>
</dbReference>
<keyword evidence="2" id="KW-0436">Ligase</keyword>
<keyword evidence="4" id="KW-0067">ATP-binding</keyword>
<dbReference type="Pfam" id="PF16177">
    <property type="entry name" value="ACAS_N"/>
    <property type="match status" value="1"/>
</dbReference>
<feature type="domain" description="AMP-dependent synthetase/ligase" evidence="6">
    <location>
        <begin position="691"/>
        <end position="846"/>
    </location>
</feature>
<dbReference type="Proteomes" id="UP000016929">
    <property type="component" value="Unassembled WGS sequence"/>
</dbReference>
<feature type="region of interest" description="Disordered" evidence="5">
    <location>
        <begin position="1"/>
        <end position="20"/>
    </location>
</feature>
<organism evidence="9 10">
    <name type="scientific">Fusarium oxysporum f. sp. cubense (strain race 4)</name>
    <name type="common">Panama disease fungus</name>
    <dbReference type="NCBI Taxonomy" id="2502994"/>
    <lineage>
        <taxon>Eukaryota</taxon>
        <taxon>Fungi</taxon>
        <taxon>Dikarya</taxon>
        <taxon>Ascomycota</taxon>
        <taxon>Pezizomycotina</taxon>
        <taxon>Sordariomycetes</taxon>
        <taxon>Hypocreomycetidae</taxon>
        <taxon>Hypocreales</taxon>
        <taxon>Nectriaceae</taxon>
        <taxon>Fusarium</taxon>
        <taxon>Fusarium oxysporum species complex</taxon>
    </lineage>
</organism>
<dbReference type="Gene3D" id="3.30.300.30">
    <property type="match status" value="2"/>
</dbReference>
<evidence type="ECO:0000256" key="5">
    <source>
        <dbReference type="SAM" id="MobiDB-lite"/>
    </source>
</evidence>
<dbReference type="NCBIfam" id="TIGR01217">
    <property type="entry name" value="ac_ac_CoA_syn"/>
    <property type="match status" value="1"/>
</dbReference>
<gene>
    <name evidence="9" type="ORF">FOC4_g10008022</name>
</gene>
<name>N1RP86_FUSC4</name>
<feature type="domain" description="AMP-binding enzyme C-terminal" evidence="7">
    <location>
        <begin position="589"/>
        <end position="659"/>
    </location>
</feature>
<dbReference type="InterPro" id="IPR042099">
    <property type="entry name" value="ANL_N_sf"/>
</dbReference>
<keyword evidence="3" id="KW-0547">Nucleotide-binding</keyword>
<dbReference type="Pfam" id="PF13193">
    <property type="entry name" value="AMP-binding_C"/>
    <property type="match status" value="2"/>
</dbReference>
<evidence type="ECO:0000313" key="9">
    <source>
        <dbReference type="EMBL" id="EMT65907.1"/>
    </source>
</evidence>
<dbReference type="InterPro" id="IPR005914">
    <property type="entry name" value="Acac_CoA_synth"/>
</dbReference>
<dbReference type="SUPFAM" id="SSF56801">
    <property type="entry name" value="Acetyl-CoA synthetase-like"/>
    <property type="match status" value="2"/>
</dbReference>
<dbReference type="OrthoDB" id="10253869at2759"/>
<dbReference type="InterPro" id="IPR032387">
    <property type="entry name" value="ACAS_N"/>
</dbReference>
<dbReference type="GO" id="GO:0006629">
    <property type="term" value="P:lipid metabolic process"/>
    <property type="evidence" value="ECO:0007669"/>
    <property type="project" value="InterPro"/>
</dbReference>
<dbReference type="HOGENOM" id="CLU_000022_3_3_1"/>
<dbReference type="NCBIfam" id="NF002937">
    <property type="entry name" value="PRK03584.1"/>
    <property type="match status" value="1"/>
</dbReference>